<evidence type="ECO:0000256" key="5">
    <source>
        <dbReference type="ARBA" id="ARBA00022989"/>
    </source>
</evidence>
<keyword evidence="7" id="KW-0997">Cell inner membrane</keyword>
<comment type="similarity">
    <text evidence="2 7">Belongs to the RseA family.</text>
</comment>
<feature type="domain" description="Anti sigma-E protein RseA N-terminal" evidence="8">
    <location>
        <begin position="5"/>
        <end position="76"/>
    </location>
</feature>
<dbReference type="SUPFAM" id="SSF89069">
    <property type="entry name" value="N-terminal, cytoplasmic domain of anti-sigmaE factor RseA"/>
    <property type="match status" value="1"/>
</dbReference>
<comment type="caution">
    <text evidence="10">The sequence shown here is derived from an EMBL/GenBank/DDBJ whole genome shotgun (WGS) entry which is preliminary data.</text>
</comment>
<dbReference type="RefSeq" id="WP_188027121.1">
    <property type="nucleotide sequence ID" value="NZ_JACHGR010000007.1"/>
</dbReference>
<keyword evidence="11" id="KW-1185">Reference proteome</keyword>
<keyword evidence="5" id="KW-1133">Transmembrane helix</keyword>
<dbReference type="InterPro" id="IPR026279">
    <property type="entry name" value="RseA"/>
</dbReference>
<name>A0A841GPH2_9GAMM</name>
<dbReference type="AlphaFoldDB" id="A0A841GPH2"/>
<accession>A0A841GPH2</accession>
<evidence type="ECO:0000256" key="4">
    <source>
        <dbReference type="ARBA" id="ARBA00022692"/>
    </source>
</evidence>
<comment type="subcellular location">
    <subcellularLocation>
        <location evidence="7">Cell inner membrane</location>
    </subcellularLocation>
    <subcellularLocation>
        <location evidence="1">Cell membrane</location>
        <topology evidence="1">Single-pass membrane protein</topology>
    </subcellularLocation>
</comment>
<evidence type="ECO:0000256" key="3">
    <source>
        <dbReference type="ARBA" id="ARBA00022475"/>
    </source>
</evidence>
<sequence>MTTSKERISALMDNQLHSEQALKALSEDPSASAAWERYHLIGDALRDELPEQLDLDLSQRIADALEQEPTILAPKPRRSLFSLVKPSVKQFIQVAGQYGIAASVAVAVLVGIQQYQQEDDALAGIKQTPVLNTVPVGGSAIPVSINFNTGRVHDAQQQSSAMTEQQLQEHRQRIARYIQDHQLQQRLSPAER</sequence>
<dbReference type="Proteomes" id="UP000585721">
    <property type="component" value="Unassembled WGS sequence"/>
</dbReference>
<dbReference type="Pfam" id="PF03872">
    <property type="entry name" value="RseA_N"/>
    <property type="match status" value="1"/>
</dbReference>
<comment type="subunit">
    <text evidence="7">Interacts 1:1 with ECF RNA polymerase sigma-E (RpoE); this inhibits the interaction of sigma-E with the RNA polymerase catalytic core and leads to a decreased expression of sigma-E-regulated genes. Interacts with RseB.</text>
</comment>
<evidence type="ECO:0000256" key="2">
    <source>
        <dbReference type="ARBA" id="ARBA00005837"/>
    </source>
</evidence>
<evidence type="ECO:0000313" key="11">
    <source>
        <dbReference type="Proteomes" id="UP000585721"/>
    </source>
</evidence>
<evidence type="ECO:0000259" key="9">
    <source>
        <dbReference type="Pfam" id="PF03873"/>
    </source>
</evidence>
<reference evidence="10 11" key="1">
    <citation type="submission" date="2020-08" db="EMBL/GenBank/DDBJ databases">
        <title>Genomic Encyclopedia of Type Strains, Phase IV (KMG-IV): sequencing the most valuable type-strain genomes for metagenomic binning, comparative biology and taxonomic classification.</title>
        <authorList>
            <person name="Goeker M."/>
        </authorList>
    </citation>
    <scope>NUCLEOTIDE SEQUENCE [LARGE SCALE GENOMIC DNA]</scope>
    <source>
        <strain evidence="10 11">DSM 22975</strain>
    </source>
</reference>
<dbReference type="PANTHER" id="PTHR38104:SF1">
    <property type="entry name" value="ANTI-SIGMA-E FACTOR RSEA"/>
    <property type="match status" value="1"/>
</dbReference>
<dbReference type="Gene3D" id="1.10.10.880">
    <property type="entry name" value="Anti sigma-E protein RseA, N-terminal domain"/>
    <property type="match status" value="1"/>
</dbReference>
<dbReference type="Pfam" id="PF03873">
    <property type="entry name" value="RseA_C"/>
    <property type="match status" value="1"/>
</dbReference>
<proteinExistence type="inferred from homology"/>
<keyword evidence="3 7" id="KW-1003">Cell membrane</keyword>
<evidence type="ECO:0000313" key="10">
    <source>
        <dbReference type="EMBL" id="MBB6056402.1"/>
    </source>
</evidence>
<dbReference type="InterPro" id="IPR052383">
    <property type="entry name" value="Anti-sigma-E_RseA-like"/>
</dbReference>
<dbReference type="GO" id="GO:0005886">
    <property type="term" value="C:plasma membrane"/>
    <property type="evidence" value="ECO:0007669"/>
    <property type="project" value="UniProtKB-SubCell"/>
</dbReference>
<keyword evidence="4" id="KW-0812">Transmembrane</keyword>
<dbReference type="PANTHER" id="PTHR38104">
    <property type="match status" value="1"/>
</dbReference>
<dbReference type="PIRSF" id="PIRSF016938">
    <property type="entry name" value="RseA"/>
    <property type="match status" value="1"/>
</dbReference>
<evidence type="ECO:0000256" key="6">
    <source>
        <dbReference type="ARBA" id="ARBA00023136"/>
    </source>
</evidence>
<dbReference type="InterPro" id="IPR005572">
    <property type="entry name" value="Anti-sigma_E_RseA_N"/>
</dbReference>
<evidence type="ECO:0000256" key="7">
    <source>
        <dbReference type="PIRNR" id="PIRNR016938"/>
    </source>
</evidence>
<evidence type="ECO:0000256" key="1">
    <source>
        <dbReference type="ARBA" id="ARBA00004162"/>
    </source>
</evidence>
<protein>
    <recommendedName>
        <fullName evidence="7">Anti-sigma-E factor RseA</fullName>
    </recommendedName>
    <alternativeName>
        <fullName evidence="7">Regulator of SigE</fullName>
    </alternativeName>
    <alternativeName>
        <fullName evidence="7">Sigma-E anti-sigma factor RseA</fullName>
    </alternativeName>
    <alternativeName>
        <fullName evidence="7">Sigma-E factor negative regulatory protein</fullName>
    </alternativeName>
</protein>
<evidence type="ECO:0000259" key="8">
    <source>
        <dbReference type="Pfam" id="PF03872"/>
    </source>
</evidence>
<feature type="domain" description="Anti sigma-E protein RseA C-terminal" evidence="9">
    <location>
        <begin position="127"/>
        <end position="187"/>
    </location>
</feature>
<dbReference type="GO" id="GO:0016989">
    <property type="term" value="F:sigma factor antagonist activity"/>
    <property type="evidence" value="ECO:0007669"/>
    <property type="project" value="InterPro"/>
</dbReference>
<comment type="function">
    <text evidence="7">An anti-sigma factor for extracytoplasmic function (ECF) sigma factor sigma-E (RpoE). ECF sigma factors are held in an inactive form by an anti-sigma factor until released by regulated intramembrane proteolysis (RIP). RIP occurs when an extracytoplasmic signal triggers a concerted proteolytic cascade to transmit information and elicit cellular responses. The membrane-spanning regulatory substrate protein is first cut periplasmically (site-1 protease, S1P, DegS), then within the membrane itself (site-2 protease, S2P, RseP), while cytoplasmic proteases finish degrading the anti-sigma factor, liberating sigma-E.</text>
</comment>
<keyword evidence="6 7" id="KW-0472">Membrane</keyword>
<gene>
    <name evidence="10" type="ORF">HNR75_002334</name>
</gene>
<dbReference type="CDD" id="cd16328">
    <property type="entry name" value="RseA_N"/>
    <property type="match status" value="1"/>
</dbReference>
<dbReference type="InterPro" id="IPR005573">
    <property type="entry name" value="Anti-sigma_E_RseA_C"/>
</dbReference>
<dbReference type="InterPro" id="IPR036147">
    <property type="entry name" value="Anti-sigma_E_RseA_N_sf"/>
</dbReference>
<organism evidence="10 11">
    <name type="scientific">Tolumonas osonensis</name>
    <dbReference type="NCBI Taxonomy" id="675874"/>
    <lineage>
        <taxon>Bacteria</taxon>
        <taxon>Pseudomonadati</taxon>
        <taxon>Pseudomonadota</taxon>
        <taxon>Gammaproteobacteria</taxon>
        <taxon>Aeromonadales</taxon>
        <taxon>Aeromonadaceae</taxon>
        <taxon>Tolumonas</taxon>
    </lineage>
</organism>
<dbReference type="EMBL" id="JACHGR010000007">
    <property type="protein sequence ID" value="MBB6056402.1"/>
    <property type="molecule type" value="Genomic_DNA"/>
</dbReference>